<name>A0AC59ZUV8_RANTA</name>
<gene>
    <name evidence="1" type="ORF">MRATA1EN22A_LOCUS21941</name>
</gene>
<reference evidence="1" key="2">
    <citation type="submission" date="2025-03" db="EMBL/GenBank/DDBJ databases">
        <authorList>
            <consortium name="ELIXIR-Norway"/>
            <consortium name="Elixir Norway"/>
        </authorList>
    </citation>
    <scope>NUCLEOTIDE SEQUENCE</scope>
</reference>
<proteinExistence type="predicted"/>
<reference evidence="1" key="1">
    <citation type="submission" date="2023-05" db="EMBL/GenBank/DDBJ databases">
        <authorList>
            <consortium name="ELIXIR-Norway"/>
        </authorList>
    </citation>
    <scope>NUCLEOTIDE SEQUENCE</scope>
</reference>
<organism evidence="1 2">
    <name type="scientific">Rangifer tarandus platyrhynchus</name>
    <name type="common">Svalbard reindeer</name>
    <dbReference type="NCBI Taxonomy" id="3082113"/>
    <lineage>
        <taxon>Eukaryota</taxon>
        <taxon>Metazoa</taxon>
        <taxon>Chordata</taxon>
        <taxon>Craniata</taxon>
        <taxon>Vertebrata</taxon>
        <taxon>Euteleostomi</taxon>
        <taxon>Mammalia</taxon>
        <taxon>Eutheria</taxon>
        <taxon>Laurasiatheria</taxon>
        <taxon>Artiodactyla</taxon>
        <taxon>Ruminantia</taxon>
        <taxon>Pecora</taxon>
        <taxon>Cervidae</taxon>
        <taxon>Odocoileinae</taxon>
        <taxon>Rangifer</taxon>
    </lineage>
</organism>
<protein>
    <submittedName>
        <fullName evidence="1">Uncharacterized protein</fullName>
    </submittedName>
</protein>
<evidence type="ECO:0000313" key="1">
    <source>
        <dbReference type="EMBL" id="CAN0495206.1"/>
    </source>
</evidence>
<accession>A0AC59ZUV8</accession>
<sequence length="104" mass="11567">MQMGCSHYGEQSGGSSKNETRNYHVIPLLGVCAEKNSFRRRPWCSLRQRLQQARRGGGLHVHQRGEGEDGVHVHNASLLNCEREEVTPFAATRVAQPVGRTNTA</sequence>
<dbReference type="EMBL" id="OX596117">
    <property type="protein sequence ID" value="CAN0495206.1"/>
    <property type="molecule type" value="Genomic_DNA"/>
</dbReference>
<dbReference type="Proteomes" id="UP001162501">
    <property type="component" value="Chromosome 33"/>
</dbReference>
<evidence type="ECO:0000313" key="2">
    <source>
        <dbReference type="Proteomes" id="UP001162501"/>
    </source>
</evidence>